<dbReference type="FunFam" id="1.10.340.30:FF:000002">
    <property type="entry name" value="Adenine DNA glycosylase"/>
    <property type="match status" value="1"/>
</dbReference>
<dbReference type="InterPro" id="IPR011257">
    <property type="entry name" value="DNA_glycosylase"/>
</dbReference>
<keyword evidence="6" id="KW-0004">4Fe-4S</keyword>
<evidence type="ECO:0000256" key="3">
    <source>
        <dbReference type="ARBA" id="ARBA00008343"/>
    </source>
</evidence>
<keyword evidence="13" id="KW-0326">Glycosidase</keyword>
<keyword evidence="11" id="KW-0411">Iron-sulfur</keyword>
<gene>
    <name evidence="15" type="ORF">METZ01_LOCUS458701</name>
</gene>
<dbReference type="Pfam" id="PF10576">
    <property type="entry name" value="EndIII_4Fe-2S"/>
    <property type="match status" value="1"/>
</dbReference>
<evidence type="ECO:0000256" key="10">
    <source>
        <dbReference type="ARBA" id="ARBA00023004"/>
    </source>
</evidence>
<dbReference type="GO" id="GO:0046872">
    <property type="term" value="F:metal ion binding"/>
    <property type="evidence" value="ECO:0007669"/>
    <property type="project" value="UniProtKB-KW"/>
</dbReference>
<evidence type="ECO:0000256" key="9">
    <source>
        <dbReference type="ARBA" id="ARBA00022801"/>
    </source>
</evidence>
<feature type="domain" description="HhH-GPD" evidence="14">
    <location>
        <begin position="42"/>
        <end position="191"/>
    </location>
</feature>
<keyword evidence="7" id="KW-0479">Metal-binding</keyword>
<evidence type="ECO:0000256" key="12">
    <source>
        <dbReference type="ARBA" id="ARBA00023204"/>
    </source>
</evidence>
<evidence type="ECO:0000256" key="4">
    <source>
        <dbReference type="ARBA" id="ARBA00012045"/>
    </source>
</evidence>
<dbReference type="GO" id="GO:0006284">
    <property type="term" value="P:base-excision repair"/>
    <property type="evidence" value="ECO:0007669"/>
    <property type="project" value="InterPro"/>
</dbReference>
<dbReference type="InterPro" id="IPR044298">
    <property type="entry name" value="MIG/MutY"/>
</dbReference>
<sequence length="220" mass="25094">MIKAKNKNDFSSDILNWYYKNNYEFPWRNNSDPYAIWLSEVMLQQTQTATVIPFYNRWLARLPDIQSVAESHIDIILKMWEGLGYYNRARNFHTACKIIIKKHNGKMPRDLSTFSTLPGVGPYIASAVMSIAFNVPVPAIDGNAVRVSSRISSINIPFPKSKHIINSSLKSWIDVEHPGDFNQAIMDLGREICTPTHPSCQVCPVQNYCSSFVDNTVDKY</sequence>
<keyword evidence="8" id="KW-0227">DNA damage</keyword>
<reference evidence="15" key="1">
    <citation type="submission" date="2018-05" db="EMBL/GenBank/DDBJ databases">
        <authorList>
            <person name="Lanie J.A."/>
            <person name="Ng W.-L."/>
            <person name="Kazmierczak K.M."/>
            <person name="Andrzejewski T.M."/>
            <person name="Davidsen T.M."/>
            <person name="Wayne K.J."/>
            <person name="Tettelin H."/>
            <person name="Glass J.I."/>
            <person name="Rusch D."/>
            <person name="Podicherti R."/>
            <person name="Tsui H.-C.T."/>
            <person name="Winkler M.E."/>
        </authorList>
    </citation>
    <scope>NUCLEOTIDE SEQUENCE</scope>
</reference>
<dbReference type="EMBL" id="UINC01191283">
    <property type="protein sequence ID" value="SVE05847.1"/>
    <property type="molecule type" value="Genomic_DNA"/>
</dbReference>
<protein>
    <recommendedName>
        <fullName evidence="5">Adenine DNA glycosylase</fullName>
        <ecNumber evidence="4">3.2.2.31</ecNumber>
    </recommendedName>
</protein>
<dbReference type="Gene3D" id="1.10.1670.10">
    <property type="entry name" value="Helix-hairpin-Helix base-excision DNA repair enzymes (C-terminal)"/>
    <property type="match status" value="1"/>
</dbReference>
<dbReference type="PANTHER" id="PTHR42944:SF1">
    <property type="entry name" value="ADENINE DNA GLYCOSYLASE"/>
    <property type="match status" value="1"/>
</dbReference>
<evidence type="ECO:0000313" key="15">
    <source>
        <dbReference type="EMBL" id="SVE05847.1"/>
    </source>
</evidence>
<dbReference type="GO" id="GO:0051539">
    <property type="term" value="F:4 iron, 4 sulfur cluster binding"/>
    <property type="evidence" value="ECO:0007669"/>
    <property type="project" value="UniProtKB-KW"/>
</dbReference>
<dbReference type="SUPFAM" id="SSF48150">
    <property type="entry name" value="DNA-glycosylase"/>
    <property type="match status" value="1"/>
</dbReference>
<evidence type="ECO:0000256" key="8">
    <source>
        <dbReference type="ARBA" id="ARBA00022763"/>
    </source>
</evidence>
<dbReference type="GO" id="GO:0000701">
    <property type="term" value="F:purine-specific mismatch base pair DNA N-glycosylase activity"/>
    <property type="evidence" value="ECO:0007669"/>
    <property type="project" value="UniProtKB-EC"/>
</dbReference>
<evidence type="ECO:0000256" key="5">
    <source>
        <dbReference type="ARBA" id="ARBA00022023"/>
    </source>
</evidence>
<dbReference type="PANTHER" id="PTHR42944">
    <property type="entry name" value="ADENINE DNA GLYCOSYLASE"/>
    <property type="match status" value="1"/>
</dbReference>
<dbReference type="Gene3D" id="1.10.340.30">
    <property type="entry name" value="Hypothetical protein, domain 2"/>
    <property type="match status" value="1"/>
</dbReference>
<keyword evidence="12" id="KW-0234">DNA repair</keyword>
<feature type="non-terminal residue" evidence="15">
    <location>
        <position position="220"/>
    </location>
</feature>
<evidence type="ECO:0000256" key="11">
    <source>
        <dbReference type="ARBA" id="ARBA00023014"/>
    </source>
</evidence>
<evidence type="ECO:0000256" key="1">
    <source>
        <dbReference type="ARBA" id="ARBA00000843"/>
    </source>
</evidence>
<proteinExistence type="inferred from homology"/>
<dbReference type="SMART" id="SM00525">
    <property type="entry name" value="FES"/>
    <property type="match status" value="1"/>
</dbReference>
<dbReference type="GO" id="GO:0006298">
    <property type="term" value="P:mismatch repair"/>
    <property type="evidence" value="ECO:0007669"/>
    <property type="project" value="TreeGrafter"/>
</dbReference>
<comment type="catalytic activity">
    <reaction evidence="1">
        <text>Hydrolyzes free adenine bases from 7,8-dihydro-8-oxoguanine:adenine mismatched double-stranded DNA, leaving an apurinic site.</text>
        <dbReference type="EC" id="3.2.2.31"/>
    </reaction>
</comment>
<dbReference type="GO" id="GO:0034039">
    <property type="term" value="F:8-oxo-7,8-dihydroguanine DNA N-glycosylase activity"/>
    <property type="evidence" value="ECO:0007669"/>
    <property type="project" value="TreeGrafter"/>
</dbReference>
<dbReference type="Pfam" id="PF00730">
    <property type="entry name" value="HhH-GPD"/>
    <property type="match status" value="1"/>
</dbReference>
<dbReference type="SMART" id="SM00478">
    <property type="entry name" value="ENDO3c"/>
    <property type="match status" value="1"/>
</dbReference>
<dbReference type="GO" id="GO:0035485">
    <property type="term" value="F:adenine/guanine mispair binding"/>
    <property type="evidence" value="ECO:0007669"/>
    <property type="project" value="TreeGrafter"/>
</dbReference>
<keyword evidence="10" id="KW-0408">Iron</keyword>
<evidence type="ECO:0000256" key="7">
    <source>
        <dbReference type="ARBA" id="ARBA00022723"/>
    </source>
</evidence>
<keyword evidence="9" id="KW-0378">Hydrolase</keyword>
<name>A0A383ADE4_9ZZZZ</name>
<evidence type="ECO:0000256" key="2">
    <source>
        <dbReference type="ARBA" id="ARBA00001966"/>
    </source>
</evidence>
<dbReference type="CDD" id="cd00056">
    <property type="entry name" value="ENDO3c"/>
    <property type="match status" value="1"/>
</dbReference>
<accession>A0A383ADE4</accession>
<comment type="cofactor">
    <cofactor evidence="2">
        <name>[4Fe-4S] cluster</name>
        <dbReference type="ChEBI" id="CHEBI:49883"/>
    </cofactor>
</comment>
<comment type="similarity">
    <text evidence="3">Belongs to the Nth/MutY family.</text>
</comment>
<dbReference type="InterPro" id="IPR003265">
    <property type="entry name" value="HhH-GPD_domain"/>
</dbReference>
<dbReference type="InterPro" id="IPR003651">
    <property type="entry name" value="Endonuclease3_FeS-loop_motif"/>
</dbReference>
<dbReference type="InterPro" id="IPR023170">
    <property type="entry name" value="HhH_base_excis_C"/>
</dbReference>
<dbReference type="GO" id="GO:0032357">
    <property type="term" value="F:oxidized purine DNA binding"/>
    <property type="evidence" value="ECO:0007669"/>
    <property type="project" value="TreeGrafter"/>
</dbReference>
<dbReference type="EC" id="3.2.2.31" evidence="4"/>
<dbReference type="AlphaFoldDB" id="A0A383ADE4"/>
<evidence type="ECO:0000256" key="6">
    <source>
        <dbReference type="ARBA" id="ARBA00022485"/>
    </source>
</evidence>
<evidence type="ECO:0000259" key="14">
    <source>
        <dbReference type="SMART" id="SM00478"/>
    </source>
</evidence>
<evidence type="ECO:0000256" key="13">
    <source>
        <dbReference type="ARBA" id="ARBA00023295"/>
    </source>
</evidence>
<organism evidence="15">
    <name type="scientific">marine metagenome</name>
    <dbReference type="NCBI Taxonomy" id="408172"/>
    <lineage>
        <taxon>unclassified sequences</taxon>
        <taxon>metagenomes</taxon>
        <taxon>ecological metagenomes</taxon>
    </lineage>
</organism>